<keyword evidence="2" id="KW-1133">Transmembrane helix</keyword>
<feature type="transmembrane region" description="Helical" evidence="2">
    <location>
        <begin position="235"/>
        <end position="257"/>
    </location>
</feature>
<feature type="transmembrane region" description="Helical" evidence="2">
    <location>
        <begin position="208"/>
        <end position="228"/>
    </location>
</feature>
<feature type="coiled-coil region" evidence="1">
    <location>
        <begin position="5"/>
        <end position="32"/>
    </location>
</feature>
<feature type="transmembrane region" description="Helical" evidence="2">
    <location>
        <begin position="418"/>
        <end position="438"/>
    </location>
</feature>
<evidence type="ECO:0000256" key="1">
    <source>
        <dbReference type="SAM" id="Coils"/>
    </source>
</evidence>
<feature type="transmembrane region" description="Helical" evidence="2">
    <location>
        <begin position="133"/>
        <end position="156"/>
    </location>
</feature>
<feature type="transmembrane region" description="Helical" evidence="2">
    <location>
        <begin position="528"/>
        <end position="552"/>
    </location>
</feature>
<gene>
    <name evidence="3" type="ORF">WDJ61_08695</name>
</gene>
<feature type="transmembrane region" description="Helical" evidence="2">
    <location>
        <begin position="367"/>
        <end position="384"/>
    </location>
</feature>
<keyword evidence="1" id="KW-0175">Coiled coil</keyword>
<keyword evidence="4" id="KW-1185">Reference proteome</keyword>
<feature type="transmembrane region" description="Helical" evidence="2">
    <location>
        <begin position="391"/>
        <end position="412"/>
    </location>
</feature>
<accession>A0ABZ2NBN8</accession>
<organism evidence="3 4">
    <name type="scientific">Bacillus kandeliae</name>
    <dbReference type="NCBI Taxonomy" id="3129297"/>
    <lineage>
        <taxon>Bacteria</taxon>
        <taxon>Bacillati</taxon>
        <taxon>Bacillota</taxon>
        <taxon>Bacilli</taxon>
        <taxon>Bacillales</taxon>
        <taxon>Bacillaceae</taxon>
        <taxon>Bacillus</taxon>
    </lineage>
</organism>
<feature type="transmembrane region" description="Helical" evidence="2">
    <location>
        <begin position="505"/>
        <end position="522"/>
    </location>
</feature>
<feature type="transmembrane region" description="Helical" evidence="2">
    <location>
        <begin position="105"/>
        <end position="121"/>
    </location>
</feature>
<protein>
    <submittedName>
        <fullName evidence="3">DUF2339 domain-containing protein</fullName>
    </submittedName>
</protein>
<feature type="transmembrane region" description="Helical" evidence="2">
    <location>
        <begin position="162"/>
        <end position="179"/>
    </location>
</feature>
<dbReference type="PANTHER" id="PTHR38434">
    <property type="entry name" value="BLL2549 PROTEIN"/>
    <property type="match status" value="1"/>
</dbReference>
<dbReference type="PANTHER" id="PTHR38434:SF1">
    <property type="entry name" value="BLL2549 PROTEIN"/>
    <property type="match status" value="1"/>
</dbReference>
<feature type="transmembrane region" description="Helical" evidence="2">
    <location>
        <begin position="263"/>
        <end position="282"/>
    </location>
</feature>
<evidence type="ECO:0000313" key="4">
    <source>
        <dbReference type="Proteomes" id="UP001387364"/>
    </source>
</evidence>
<feature type="transmembrane region" description="Helical" evidence="2">
    <location>
        <begin position="345"/>
        <end position="361"/>
    </location>
</feature>
<feature type="transmembrane region" description="Helical" evidence="2">
    <location>
        <begin position="294"/>
        <end position="310"/>
    </location>
</feature>
<evidence type="ECO:0000256" key="2">
    <source>
        <dbReference type="SAM" id="Phobius"/>
    </source>
</evidence>
<feature type="transmembrane region" description="Helical" evidence="2">
    <location>
        <begin position="450"/>
        <end position="474"/>
    </location>
</feature>
<dbReference type="Proteomes" id="UP001387364">
    <property type="component" value="Chromosome"/>
</dbReference>
<feature type="transmembrane region" description="Helical" evidence="2">
    <location>
        <begin position="480"/>
        <end position="498"/>
    </location>
</feature>
<keyword evidence="2" id="KW-0472">Membrane</keyword>
<dbReference type="RefSeq" id="WP_338754492.1">
    <property type="nucleotide sequence ID" value="NZ_CP147404.1"/>
</dbReference>
<dbReference type="EMBL" id="CP147404">
    <property type="protein sequence ID" value="WXB94685.1"/>
    <property type="molecule type" value="Genomic_DNA"/>
</dbReference>
<dbReference type="InterPro" id="IPR019286">
    <property type="entry name" value="DUF2339_TM"/>
</dbReference>
<keyword evidence="2" id="KW-0812">Transmembrane</keyword>
<reference evidence="3 4" key="1">
    <citation type="submission" date="2024-02" db="EMBL/GenBank/DDBJ databases">
        <title>Seven novel Bacillus-like species.</title>
        <authorList>
            <person name="Liu G."/>
        </authorList>
    </citation>
    <scope>NUCLEOTIDE SEQUENCE [LARGE SCALE GENOMIC DNA]</scope>
    <source>
        <strain evidence="3 4">FJAT-52991</strain>
    </source>
</reference>
<evidence type="ECO:0000313" key="3">
    <source>
        <dbReference type="EMBL" id="WXB94685.1"/>
    </source>
</evidence>
<feature type="transmembrane region" description="Helical" evidence="2">
    <location>
        <begin position="186"/>
        <end position="202"/>
    </location>
</feature>
<name>A0ABZ2NBN8_9BACI</name>
<feature type="transmembrane region" description="Helical" evidence="2">
    <location>
        <begin position="316"/>
        <end position="333"/>
    </location>
</feature>
<sequence length="555" mass="62990">MESSKHLLEEKVLQLESQIKELQARVEVLENSDPVIQPLPIETKEEKVSTTSPTQATHHHKEVAPIDWEKVLFQIWLPRVFIFVFIIGVLWGFKAASEYGLMNETVKVTLGFIISSLLLLIGQNQMKNSREKLGYVLLGGAVPLLMLTTFAMHVLYNMVGPSLAFVLNVAWIVIGLMLTKKHRSEVLGFISMVGGVLVPFLIESETPNIYVFLGYETLLYLLFLFLAVKLQFKVIYYGSTILLNIALFVFYISSYVFTEDKFAIEYYVACPILIQHGFLLYFYIKEKKQIDQHAGMLFASLLVTSAWVYSTFSEHGVSLFFALLVVMYVFLFIKWQQDVKKRSIFLTNVIIAITFLILHAVNEELQMSVLLIEGLAAYYVSLRYRNSISKGIAIFIYVFTGLMLVAGEVITTPFSNETINWLIFLTTFVLGMNMTYSFHSASKEQILKYGSVILTILVLTFSTELTMAVVEGWADNKQRLAVNVVWIGLAIVAIVIGLKNTFNYAKYIGVSLLILTLLKMIFYDMPYIPLAIRAGLFIALGFVGLVVSRTFYKKK</sequence>
<feature type="transmembrane region" description="Helical" evidence="2">
    <location>
        <begin position="71"/>
        <end position="93"/>
    </location>
</feature>
<proteinExistence type="predicted"/>
<dbReference type="Pfam" id="PF10101">
    <property type="entry name" value="DUF2339"/>
    <property type="match status" value="1"/>
</dbReference>